<dbReference type="Proteomes" id="UP001140510">
    <property type="component" value="Unassembled WGS sequence"/>
</dbReference>
<dbReference type="GO" id="GO:0006351">
    <property type="term" value="P:DNA-templated transcription"/>
    <property type="evidence" value="ECO:0007669"/>
    <property type="project" value="InterPro"/>
</dbReference>
<dbReference type="InterPro" id="IPR036864">
    <property type="entry name" value="Zn2-C6_fun-type_DNA-bd_sf"/>
</dbReference>
<keyword evidence="3" id="KW-0175">Coiled coil</keyword>
<dbReference type="InterPro" id="IPR001138">
    <property type="entry name" value="Zn2Cys6_DnaBD"/>
</dbReference>
<dbReference type="PANTHER" id="PTHR46910:SF5">
    <property type="entry name" value="ZN(II)2CYS6 TRANSCRIPTION FACTOR (EUROFUNG)"/>
    <property type="match status" value="1"/>
</dbReference>
<dbReference type="SMART" id="SM00066">
    <property type="entry name" value="GAL4"/>
    <property type="match status" value="1"/>
</dbReference>
<dbReference type="SUPFAM" id="SSF57701">
    <property type="entry name" value="Zn2/Cys6 DNA-binding domain"/>
    <property type="match status" value="1"/>
</dbReference>
<evidence type="ECO:0000313" key="7">
    <source>
        <dbReference type="Proteomes" id="UP001140510"/>
    </source>
</evidence>
<feature type="domain" description="Zn(2)-C6 fungal-type" evidence="5">
    <location>
        <begin position="11"/>
        <end position="40"/>
    </location>
</feature>
<dbReference type="InterPro" id="IPR050987">
    <property type="entry name" value="AtrR-like"/>
</dbReference>
<evidence type="ECO:0000256" key="1">
    <source>
        <dbReference type="ARBA" id="ARBA00022723"/>
    </source>
</evidence>
<feature type="compositionally biased region" description="Low complexity" evidence="4">
    <location>
        <begin position="95"/>
        <end position="125"/>
    </location>
</feature>
<feature type="coiled-coil region" evidence="3">
    <location>
        <begin position="55"/>
        <end position="82"/>
    </location>
</feature>
<dbReference type="SMART" id="SM00906">
    <property type="entry name" value="Fungal_trans"/>
    <property type="match status" value="1"/>
</dbReference>
<keyword evidence="7" id="KW-1185">Reference proteome</keyword>
<protein>
    <recommendedName>
        <fullName evidence="5">Zn(2)-C6 fungal-type domain-containing protein</fullName>
    </recommendedName>
</protein>
<keyword evidence="1" id="KW-0479">Metal-binding</keyword>
<dbReference type="InterPro" id="IPR007219">
    <property type="entry name" value="XnlR_reg_dom"/>
</dbReference>
<dbReference type="EMBL" id="JAPEVA010000076">
    <property type="protein sequence ID" value="KAJ4401297.1"/>
    <property type="molecule type" value="Genomic_DNA"/>
</dbReference>
<dbReference type="Pfam" id="PF00172">
    <property type="entry name" value="Zn_clus"/>
    <property type="match status" value="1"/>
</dbReference>
<accession>A0A9W9D5U7</accession>
<proteinExistence type="predicted"/>
<sequence>MDLDGSSSKRACDSCRTRKIRCDRSVPCSNCKASKLTCTTTAPVQKTVRQRVHISEEYEKKIDRIEDRLSGIENVLSRLASKLGDLDLQTDSAERSSQSRPSRVGSRVGSGKSPTLATDATTPAPFEGETAINSQSGYARALLTKVVGDTPSIGQNAEIKSALSALGDIVKGQEHVTVSTTSTTNSLINRALQDLDPGKLERPPWPAVKEMLERALKYPTMAFAVIFPFLKMRNLFEIFEDAYSDPSQCPAPRRILAYGVGYNLFTEFSALPWCNGLDQQALRGYANKCKYHLEVAISQLDVFIPASYENVMALVLGAACAIEMCKPSLAWVLTAMAAGQSQNLGYHRYQTFQNDEEEERNSKVHLFWMIYMFDKQLSLRLGRASVIQDWDMSLPLITSTPTPAAMALGASQMMAYWIKVAKVQGQTYEKLFSPAAFLKNPEERIRTSMNLIDAMNQAWYERGEASVMDFTPLTTGQDFSKRRKVAMASPNDTELPSKRKRFVQQPFGTSLPPEEYIQGSFERVEDVFFHADVVMHYSTCALIQRAVSTDNVTFSQECLEYSRAALVAHERCNAQFNTEGNQELWAGYIHWSILQAPFTPFIVVFCNAIQKSDTVDLDTLQRFVASLESCRTVSEGADKLYKMCHLFLQVAKLYIQAKKNDTRNQPKTVAQPAPNNFYTTTDGTQLDLSTMTQFDPYLSALGLVPNSAWPMAGYTDTPAMGTAMDSYANVLNTANTQGSEVFGVGYAANGAPQNSVQDWFSGSRYLMNLMEAGDDLQMPDLNDFDVQL</sequence>
<organism evidence="6 7">
    <name type="scientific">Didymella pomorum</name>
    <dbReference type="NCBI Taxonomy" id="749634"/>
    <lineage>
        <taxon>Eukaryota</taxon>
        <taxon>Fungi</taxon>
        <taxon>Dikarya</taxon>
        <taxon>Ascomycota</taxon>
        <taxon>Pezizomycotina</taxon>
        <taxon>Dothideomycetes</taxon>
        <taxon>Pleosporomycetidae</taxon>
        <taxon>Pleosporales</taxon>
        <taxon>Pleosporineae</taxon>
        <taxon>Didymellaceae</taxon>
        <taxon>Didymella</taxon>
    </lineage>
</organism>
<dbReference type="PROSITE" id="PS50048">
    <property type="entry name" value="ZN2_CY6_FUNGAL_2"/>
    <property type="match status" value="1"/>
</dbReference>
<dbReference type="GO" id="GO:0000981">
    <property type="term" value="F:DNA-binding transcription factor activity, RNA polymerase II-specific"/>
    <property type="evidence" value="ECO:0007669"/>
    <property type="project" value="InterPro"/>
</dbReference>
<comment type="caution">
    <text evidence="6">The sequence shown here is derived from an EMBL/GenBank/DDBJ whole genome shotgun (WGS) entry which is preliminary data.</text>
</comment>
<dbReference type="CDD" id="cd12148">
    <property type="entry name" value="fungal_TF_MHR"/>
    <property type="match status" value="1"/>
</dbReference>
<name>A0A9W9D5U7_9PLEO</name>
<evidence type="ECO:0000259" key="5">
    <source>
        <dbReference type="PROSITE" id="PS50048"/>
    </source>
</evidence>
<keyword evidence="2" id="KW-0539">Nucleus</keyword>
<feature type="region of interest" description="Disordered" evidence="4">
    <location>
        <begin position="89"/>
        <end position="127"/>
    </location>
</feature>
<evidence type="ECO:0000256" key="3">
    <source>
        <dbReference type="SAM" id="Coils"/>
    </source>
</evidence>
<dbReference type="GO" id="GO:0008270">
    <property type="term" value="F:zinc ion binding"/>
    <property type="evidence" value="ECO:0007669"/>
    <property type="project" value="InterPro"/>
</dbReference>
<dbReference type="CDD" id="cd00067">
    <property type="entry name" value="GAL4"/>
    <property type="match status" value="1"/>
</dbReference>
<gene>
    <name evidence="6" type="ORF">N0V91_008073</name>
</gene>
<dbReference type="Gene3D" id="4.10.240.10">
    <property type="entry name" value="Zn(2)-C6 fungal-type DNA-binding domain"/>
    <property type="match status" value="1"/>
</dbReference>
<evidence type="ECO:0000313" key="6">
    <source>
        <dbReference type="EMBL" id="KAJ4401297.1"/>
    </source>
</evidence>
<dbReference type="PANTHER" id="PTHR46910">
    <property type="entry name" value="TRANSCRIPTION FACTOR PDR1"/>
    <property type="match status" value="1"/>
</dbReference>
<dbReference type="PROSITE" id="PS00463">
    <property type="entry name" value="ZN2_CY6_FUNGAL_1"/>
    <property type="match status" value="1"/>
</dbReference>
<dbReference type="GO" id="GO:0003677">
    <property type="term" value="F:DNA binding"/>
    <property type="evidence" value="ECO:0007669"/>
    <property type="project" value="InterPro"/>
</dbReference>
<reference evidence="6" key="1">
    <citation type="submission" date="2022-10" db="EMBL/GenBank/DDBJ databases">
        <title>Tapping the CABI collections for fungal endophytes: first genome assemblies for Collariella, Neodidymelliopsis, Ascochyta clinopodiicola, Didymella pomorum, Didymosphaeria variabile, Neocosmospora piperis and Neocucurbitaria cava.</title>
        <authorList>
            <person name="Hill R."/>
        </authorList>
    </citation>
    <scope>NUCLEOTIDE SEQUENCE</scope>
    <source>
        <strain evidence="6">IMI 355091</strain>
    </source>
</reference>
<dbReference type="OrthoDB" id="103819at2759"/>
<dbReference type="AlphaFoldDB" id="A0A9W9D5U7"/>
<evidence type="ECO:0000256" key="2">
    <source>
        <dbReference type="ARBA" id="ARBA00023242"/>
    </source>
</evidence>
<evidence type="ECO:0000256" key="4">
    <source>
        <dbReference type="SAM" id="MobiDB-lite"/>
    </source>
</evidence>
<dbReference type="Pfam" id="PF04082">
    <property type="entry name" value="Fungal_trans"/>
    <property type="match status" value="1"/>
</dbReference>